<dbReference type="AlphaFoldDB" id="A0A5A9XL93"/>
<evidence type="ECO:0000256" key="5">
    <source>
        <dbReference type="ARBA" id="ARBA00023136"/>
    </source>
</evidence>
<feature type="transmembrane region" description="Helical" evidence="6">
    <location>
        <begin position="36"/>
        <end position="53"/>
    </location>
</feature>
<evidence type="ECO:0000256" key="3">
    <source>
        <dbReference type="ARBA" id="ARBA00022692"/>
    </source>
</evidence>
<comment type="subcellular location">
    <subcellularLocation>
        <location evidence="1">Cell membrane</location>
        <topology evidence="1">Multi-pass membrane protein</topology>
    </subcellularLocation>
</comment>
<evidence type="ECO:0000256" key="2">
    <source>
        <dbReference type="ARBA" id="ARBA00022475"/>
    </source>
</evidence>
<dbReference type="InterPro" id="IPR005538">
    <property type="entry name" value="LrgA/CidA"/>
</dbReference>
<proteinExistence type="predicted"/>
<name>A0A5A9XL93_9BACT</name>
<sequence>MSLWLRRFRLSRPFQALVILLFWALGEAIVRITGIAIPGAIVGLLIMLVLLVGKRLRVRTVRRGAEWYLAEMLLFFVPAVLAVLDHPEFLGLLGLKILTVIVLGTLTVMTVTAGAIDLCYRLGKEDVDVAK</sequence>
<evidence type="ECO:0000256" key="6">
    <source>
        <dbReference type="SAM" id="Phobius"/>
    </source>
</evidence>
<evidence type="ECO:0000313" key="7">
    <source>
        <dbReference type="EMBL" id="KAA0892311.1"/>
    </source>
</evidence>
<keyword evidence="4 6" id="KW-1133">Transmembrane helix</keyword>
<keyword evidence="8" id="KW-1185">Reference proteome</keyword>
<protein>
    <submittedName>
        <fullName evidence="7">CidA/LrgA family protein</fullName>
    </submittedName>
</protein>
<feature type="transmembrane region" description="Helical" evidence="6">
    <location>
        <begin position="65"/>
        <end position="84"/>
    </location>
</feature>
<dbReference type="PANTHER" id="PTHR33931">
    <property type="entry name" value="HOLIN-LIKE PROTEIN CIDA-RELATED"/>
    <property type="match status" value="1"/>
</dbReference>
<keyword evidence="5 6" id="KW-0472">Membrane</keyword>
<dbReference type="EMBL" id="SRSD01000004">
    <property type="protein sequence ID" value="KAA0892311.1"/>
    <property type="molecule type" value="Genomic_DNA"/>
</dbReference>
<dbReference type="PANTHER" id="PTHR33931:SF2">
    <property type="entry name" value="HOLIN-LIKE PROTEIN CIDA"/>
    <property type="match status" value="1"/>
</dbReference>
<comment type="caution">
    <text evidence="7">The sequence shown here is derived from an EMBL/GenBank/DDBJ whole genome shotgun (WGS) entry which is preliminary data.</text>
</comment>
<dbReference type="Proteomes" id="UP000324298">
    <property type="component" value="Unassembled WGS sequence"/>
</dbReference>
<evidence type="ECO:0000256" key="4">
    <source>
        <dbReference type="ARBA" id="ARBA00022989"/>
    </source>
</evidence>
<evidence type="ECO:0000313" key="8">
    <source>
        <dbReference type="Proteomes" id="UP000324298"/>
    </source>
</evidence>
<evidence type="ECO:0000256" key="1">
    <source>
        <dbReference type="ARBA" id="ARBA00004651"/>
    </source>
</evidence>
<keyword evidence="2" id="KW-1003">Cell membrane</keyword>
<reference evidence="7 8" key="1">
    <citation type="submission" date="2019-04" db="EMBL/GenBank/DDBJ databases">
        <title>Geobacter ruber sp. nov., ferric-reducing bacteria isolated from paddy soil.</title>
        <authorList>
            <person name="Xu Z."/>
            <person name="Masuda Y."/>
            <person name="Itoh H."/>
            <person name="Senoo K."/>
        </authorList>
    </citation>
    <scope>NUCLEOTIDE SEQUENCE [LARGE SCALE GENOMIC DNA]</scope>
    <source>
        <strain evidence="7 8">Red88</strain>
    </source>
</reference>
<keyword evidence="3 6" id="KW-0812">Transmembrane</keyword>
<accession>A0A5A9XL93</accession>
<dbReference type="GO" id="GO:0005886">
    <property type="term" value="C:plasma membrane"/>
    <property type="evidence" value="ECO:0007669"/>
    <property type="project" value="UniProtKB-SubCell"/>
</dbReference>
<dbReference type="Pfam" id="PF03788">
    <property type="entry name" value="LrgA"/>
    <property type="match status" value="1"/>
</dbReference>
<feature type="transmembrane region" description="Helical" evidence="6">
    <location>
        <begin position="90"/>
        <end position="116"/>
    </location>
</feature>
<dbReference type="OrthoDB" id="194658at2"/>
<organism evidence="7 8">
    <name type="scientific">Oryzomonas rubra</name>
    <dbReference type="NCBI Taxonomy" id="2509454"/>
    <lineage>
        <taxon>Bacteria</taxon>
        <taxon>Pseudomonadati</taxon>
        <taxon>Thermodesulfobacteriota</taxon>
        <taxon>Desulfuromonadia</taxon>
        <taxon>Geobacterales</taxon>
        <taxon>Geobacteraceae</taxon>
        <taxon>Oryzomonas</taxon>
    </lineage>
</organism>
<gene>
    <name evidence="7" type="ORF">ET418_07300</name>
</gene>